<keyword evidence="2" id="KW-1133">Transmembrane helix</keyword>
<sequence length="186" mass="20532">MAEDTQTSVATPQEESSQTQQATPTQPDQPQTSPITSPPSQPATNKKGLFKKLIKIVIFLVIIGTLAIAAFFLYQQMQIKGRDAQRKQDFQTIKAGLEKIRVKTTDQKYYPSTVSEAALVKTGALDKIPQDPINKPPYVYTYKFDPPACTTRCTSVTLIACLENKNDKEGIDPVAPCTTKSYKVTT</sequence>
<evidence type="ECO:0000256" key="1">
    <source>
        <dbReference type="SAM" id="MobiDB-lite"/>
    </source>
</evidence>
<gene>
    <name evidence="3" type="ORF">UT84_C0014G0023</name>
</gene>
<accession>A0A0G0TT00</accession>
<dbReference type="Gene3D" id="3.30.700.10">
    <property type="entry name" value="Glycoprotein, Type 4 Pilin"/>
    <property type="match status" value="1"/>
</dbReference>
<evidence type="ECO:0000256" key="2">
    <source>
        <dbReference type="SAM" id="Phobius"/>
    </source>
</evidence>
<evidence type="ECO:0000313" key="4">
    <source>
        <dbReference type="Proteomes" id="UP000034531"/>
    </source>
</evidence>
<comment type="caution">
    <text evidence="3">The sequence shown here is derived from an EMBL/GenBank/DDBJ whole genome shotgun (WGS) entry which is preliminary data.</text>
</comment>
<feature type="compositionally biased region" description="Low complexity" evidence="1">
    <location>
        <begin position="11"/>
        <end position="35"/>
    </location>
</feature>
<reference evidence="3 4" key="1">
    <citation type="journal article" date="2015" name="Nature">
        <title>rRNA introns, odd ribosomes, and small enigmatic genomes across a large radiation of phyla.</title>
        <authorList>
            <person name="Brown C.T."/>
            <person name="Hug L.A."/>
            <person name="Thomas B.C."/>
            <person name="Sharon I."/>
            <person name="Castelle C.J."/>
            <person name="Singh A."/>
            <person name="Wilkins M.J."/>
            <person name="Williams K.H."/>
            <person name="Banfield J.F."/>
        </authorList>
    </citation>
    <scope>NUCLEOTIDE SEQUENCE [LARGE SCALE GENOMIC DNA]</scope>
</reference>
<organism evidence="3 4">
    <name type="scientific">Candidatus Curtissbacteria bacterium GW2011_GWA1_40_16</name>
    <dbReference type="NCBI Taxonomy" id="1618405"/>
    <lineage>
        <taxon>Bacteria</taxon>
        <taxon>Candidatus Curtissiibacteriota</taxon>
    </lineage>
</organism>
<keyword evidence="2" id="KW-0812">Transmembrane</keyword>
<proteinExistence type="predicted"/>
<name>A0A0G0TT00_9BACT</name>
<dbReference type="EMBL" id="LBYI01000014">
    <property type="protein sequence ID" value="KKR50175.1"/>
    <property type="molecule type" value="Genomic_DNA"/>
</dbReference>
<dbReference type="Proteomes" id="UP000034531">
    <property type="component" value="Unassembled WGS sequence"/>
</dbReference>
<protein>
    <recommendedName>
        <fullName evidence="5">Type II secretion system protein GspG C-terminal domain-containing protein</fullName>
    </recommendedName>
</protein>
<feature type="transmembrane region" description="Helical" evidence="2">
    <location>
        <begin position="53"/>
        <end position="74"/>
    </location>
</feature>
<keyword evidence="2" id="KW-0472">Membrane</keyword>
<feature type="region of interest" description="Disordered" evidence="1">
    <location>
        <begin position="1"/>
        <end position="44"/>
    </location>
</feature>
<evidence type="ECO:0008006" key="5">
    <source>
        <dbReference type="Google" id="ProtNLM"/>
    </source>
</evidence>
<feature type="compositionally biased region" description="Polar residues" evidence="1">
    <location>
        <begin position="1"/>
        <end position="10"/>
    </location>
</feature>
<evidence type="ECO:0000313" key="3">
    <source>
        <dbReference type="EMBL" id="KKR50175.1"/>
    </source>
</evidence>
<dbReference type="SUPFAM" id="SSF54523">
    <property type="entry name" value="Pili subunits"/>
    <property type="match status" value="1"/>
</dbReference>
<dbReference type="InterPro" id="IPR045584">
    <property type="entry name" value="Pilin-like"/>
</dbReference>
<dbReference type="AlphaFoldDB" id="A0A0G0TT00"/>